<protein>
    <submittedName>
        <fullName evidence="3">Transposase, IS3/IS911 family</fullName>
    </submittedName>
</protein>
<proteinExistence type="inferred from homology"/>
<dbReference type="GO" id="GO:0004803">
    <property type="term" value="F:transposase activity"/>
    <property type="evidence" value="ECO:0007669"/>
    <property type="project" value="InterPro"/>
</dbReference>
<dbReference type="PANTHER" id="PTHR33609:SF5">
    <property type="entry name" value="LOW CALCIUM RESPONSE LOCUS PROTEIN S"/>
    <property type="match status" value="1"/>
</dbReference>
<evidence type="ECO:0000256" key="1">
    <source>
        <dbReference type="ARBA" id="ARBA00009964"/>
    </source>
</evidence>
<name>A0A6N7BZ05_9GAMM</name>
<dbReference type="InterPro" id="IPR002514">
    <property type="entry name" value="Transposase_8"/>
</dbReference>
<dbReference type="GO" id="GO:0006313">
    <property type="term" value="P:DNA transposition"/>
    <property type="evidence" value="ECO:0007669"/>
    <property type="project" value="InterPro"/>
</dbReference>
<comment type="similarity">
    <text evidence="1">Belongs to the transposase 8 family.</text>
</comment>
<evidence type="ECO:0000313" key="4">
    <source>
        <dbReference type="Proteomes" id="UP000471465"/>
    </source>
</evidence>
<reference evidence="3 4" key="1">
    <citation type="submission" date="2019-09" db="EMBL/GenBank/DDBJ databases">
        <title>Draft genome sequence of Psychrobacter nivimaris LAMA 639, in search for biotechnological relevant genes.</title>
        <authorList>
            <person name="Lima A.O.S."/>
            <person name="Staloch B.E.K."/>
            <person name="Freitas R.C."/>
            <person name="Niero H."/>
            <person name="Silva M.A.C."/>
        </authorList>
    </citation>
    <scope>NUCLEOTIDE SEQUENCE [LARGE SCALE GENOMIC DNA]</scope>
    <source>
        <strain evidence="3 4">LAMA 639</strain>
    </source>
</reference>
<feature type="coiled-coil region" evidence="2">
    <location>
        <begin position="48"/>
        <end position="75"/>
    </location>
</feature>
<keyword evidence="4" id="KW-1185">Reference proteome</keyword>
<sequence>MSKRMTETQIVSILKEAEAGIPAKELCRKYGVASSTFYKWKSKYGGMEASDVKRLKELEEENRRLKQMYADLSLKAQMQEEIIKKL</sequence>
<organism evidence="3 4">
    <name type="scientific">Psychrobacter nivimaris</name>
    <dbReference type="NCBI Taxonomy" id="281738"/>
    <lineage>
        <taxon>Bacteria</taxon>
        <taxon>Pseudomonadati</taxon>
        <taxon>Pseudomonadota</taxon>
        <taxon>Gammaproteobacteria</taxon>
        <taxon>Moraxellales</taxon>
        <taxon>Moraxellaceae</taxon>
        <taxon>Psychrobacter</taxon>
    </lineage>
</organism>
<dbReference type="InterPro" id="IPR052546">
    <property type="entry name" value="Transposase_8_domain"/>
</dbReference>
<comment type="caution">
    <text evidence="3">The sequence shown here is derived from an EMBL/GenBank/DDBJ whole genome shotgun (WGS) entry which is preliminary data.</text>
</comment>
<keyword evidence="2" id="KW-0175">Coiled coil</keyword>
<dbReference type="PANTHER" id="PTHR33609">
    <property type="entry name" value="LOW CALCIUM RESPONSE LOCUS PROTEIN S"/>
    <property type="match status" value="1"/>
</dbReference>
<dbReference type="InterPro" id="IPR009057">
    <property type="entry name" value="Homeodomain-like_sf"/>
</dbReference>
<evidence type="ECO:0000313" key="3">
    <source>
        <dbReference type="EMBL" id="KAF0568316.1"/>
    </source>
</evidence>
<dbReference type="AlphaFoldDB" id="A0A6N7BZ05"/>
<accession>A0A6N7BZ05</accession>
<dbReference type="Pfam" id="PF01527">
    <property type="entry name" value="HTH_Tnp_1"/>
    <property type="match status" value="1"/>
</dbReference>
<dbReference type="EMBL" id="VZIZ01000021">
    <property type="protein sequence ID" value="KAF0568316.1"/>
    <property type="molecule type" value="Genomic_DNA"/>
</dbReference>
<dbReference type="SUPFAM" id="SSF46689">
    <property type="entry name" value="Homeodomain-like"/>
    <property type="match status" value="1"/>
</dbReference>
<dbReference type="GO" id="GO:0003677">
    <property type="term" value="F:DNA binding"/>
    <property type="evidence" value="ECO:0007669"/>
    <property type="project" value="InterPro"/>
</dbReference>
<dbReference type="Proteomes" id="UP000471465">
    <property type="component" value="Unassembled WGS sequence"/>
</dbReference>
<gene>
    <name evidence="3" type="ORF">FQV37_1181</name>
</gene>
<evidence type="ECO:0000256" key="2">
    <source>
        <dbReference type="SAM" id="Coils"/>
    </source>
</evidence>